<dbReference type="eggNOG" id="COG0155">
    <property type="taxonomic scope" value="Bacteria"/>
</dbReference>
<name>K0JWU5_SACES</name>
<sequence>MPQDRERPDACPGAVDVHRAADGGLARVRVPGGTLTADRFDVVRQAALDLGDGTIELTSRANVQIRGLTPGAEHELGARLREAGLLPSPTHERMRNIIAAPLEDNQDLVDAVDAALCRVPALAYLPGRFLVTIGEAVSGLGGDIGLVGDALFLAGQDSGLRVTDPVAAVVAAAEEFQAIRDTAWRLSEVDDGVRKITASLSTTTPALATSSPRTLTATVIPVAPGPTSPGPVAPGPASTGPASTGPASASPPPADRLVAGVPLGRLDARLLAGTPVRITPWRSVVVPAGTDTSGLFTDPASPWRGVTACTGRPGCAKSLTDVRADAARWIGTPHRGQVHWSGCARRCGRPAGDVVEFVATGDGYEEIR</sequence>
<evidence type="ECO:0000256" key="7">
    <source>
        <dbReference type="SAM" id="MobiDB-lite"/>
    </source>
</evidence>
<evidence type="ECO:0000256" key="6">
    <source>
        <dbReference type="ARBA" id="ARBA00023014"/>
    </source>
</evidence>
<dbReference type="GO" id="GO:0016491">
    <property type="term" value="F:oxidoreductase activity"/>
    <property type="evidence" value="ECO:0007669"/>
    <property type="project" value="UniProtKB-KW"/>
</dbReference>
<dbReference type="Pfam" id="PF03460">
    <property type="entry name" value="NIR_SIR_ferr"/>
    <property type="match status" value="1"/>
</dbReference>
<dbReference type="PANTHER" id="PTHR32439:SF9">
    <property type="entry name" value="BLR3264 PROTEIN"/>
    <property type="match status" value="1"/>
</dbReference>
<evidence type="ECO:0000256" key="3">
    <source>
        <dbReference type="ARBA" id="ARBA00022723"/>
    </source>
</evidence>
<organism evidence="9 10">
    <name type="scientific">Saccharothrix espanaensis (strain ATCC 51144 / DSM 44229 / JCM 9112 / NBRC 15066 / NRRL 15764)</name>
    <dbReference type="NCBI Taxonomy" id="1179773"/>
    <lineage>
        <taxon>Bacteria</taxon>
        <taxon>Bacillati</taxon>
        <taxon>Actinomycetota</taxon>
        <taxon>Actinomycetes</taxon>
        <taxon>Pseudonocardiales</taxon>
        <taxon>Pseudonocardiaceae</taxon>
        <taxon>Saccharothrix</taxon>
    </lineage>
</organism>
<dbReference type="InterPro" id="IPR045854">
    <property type="entry name" value="NO2/SO3_Rdtase_4Fe4S_sf"/>
</dbReference>
<dbReference type="GO" id="GO:0046872">
    <property type="term" value="F:metal ion binding"/>
    <property type="evidence" value="ECO:0007669"/>
    <property type="project" value="UniProtKB-KW"/>
</dbReference>
<keyword evidence="4" id="KW-0560">Oxidoreductase</keyword>
<evidence type="ECO:0000256" key="1">
    <source>
        <dbReference type="ARBA" id="ARBA00022485"/>
    </source>
</evidence>
<keyword evidence="3" id="KW-0479">Metal-binding</keyword>
<evidence type="ECO:0000256" key="5">
    <source>
        <dbReference type="ARBA" id="ARBA00023004"/>
    </source>
</evidence>
<feature type="compositionally biased region" description="Low complexity" evidence="7">
    <location>
        <begin position="235"/>
        <end position="248"/>
    </location>
</feature>
<dbReference type="PANTHER" id="PTHR32439">
    <property type="entry name" value="FERREDOXIN--NITRITE REDUCTASE, CHLOROPLASTIC"/>
    <property type="match status" value="1"/>
</dbReference>
<dbReference type="PATRIC" id="fig|1179773.3.peg.2588"/>
<evidence type="ECO:0000313" key="9">
    <source>
        <dbReference type="EMBL" id="CCH29897.1"/>
    </source>
</evidence>
<feature type="compositionally biased region" description="Pro residues" evidence="7">
    <location>
        <begin position="223"/>
        <end position="234"/>
    </location>
</feature>
<dbReference type="RefSeq" id="WP_015100009.1">
    <property type="nucleotide sequence ID" value="NC_019673.1"/>
</dbReference>
<keyword evidence="2" id="KW-0349">Heme</keyword>
<keyword evidence="5" id="KW-0408">Iron</keyword>
<keyword evidence="1" id="KW-0004">4Fe-4S</keyword>
<keyword evidence="10" id="KW-1185">Reference proteome</keyword>
<dbReference type="SUPFAM" id="SSF55124">
    <property type="entry name" value="Nitrite/Sulfite reductase N-terminal domain-like"/>
    <property type="match status" value="2"/>
</dbReference>
<feature type="region of interest" description="Disordered" evidence="7">
    <location>
        <begin position="219"/>
        <end position="256"/>
    </location>
</feature>
<gene>
    <name evidence="9" type="ordered locus">BN6_25830</name>
</gene>
<dbReference type="HOGENOM" id="CLU_015667_0_1_11"/>
<dbReference type="GO" id="GO:0051539">
    <property type="term" value="F:4 iron, 4 sulfur cluster binding"/>
    <property type="evidence" value="ECO:0007669"/>
    <property type="project" value="UniProtKB-KW"/>
</dbReference>
<dbReference type="SUPFAM" id="SSF56014">
    <property type="entry name" value="Nitrite and sulphite reductase 4Fe-4S domain-like"/>
    <property type="match status" value="1"/>
</dbReference>
<dbReference type="InterPro" id="IPR051329">
    <property type="entry name" value="NIR_SIR_4Fe-4S"/>
</dbReference>
<dbReference type="STRING" id="1179773.BN6_25830"/>
<dbReference type="OrthoDB" id="105450at2"/>
<dbReference type="AlphaFoldDB" id="K0JWU5"/>
<keyword evidence="6" id="KW-0411">Iron-sulfur</keyword>
<evidence type="ECO:0000259" key="8">
    <source>
        <dbReference type="Pfam" id="PF03460"/>
    </source>
</evidence>
<accession>K0JWU5</accession>
<evidence type="ECO:0000256" key="2">
    <source>
        <dbReference type="ARBA" id="ARBA00022617"/>
    </source>
</evidence>
<dbReference type="EMBL" id="HE804045">
    <property type="protein sequence ID" value="CCH29897.1"/>
    <property type="molecule type" value="Genomic_DNA"/>
</dbReference>
<dbReference type="Proteomes" id="UP000006281">
    <property type="component" value="Chromosome"/>
</dbReference>
<proteinExistence type="predicted"/>
<reference evidence="9 10" key="1">
    <citation type="journal article" date="2012" name="BMC Genomics">
        <title>Complete genome sequence of Saccharothrix espanaensis DSM 44229T and comparison to the other completely sequenced Pseudonocardiaceae.</title>
        <authorList>
            <person name="Strobel T."/>
            <person name="Al-Dilaimi A."/>
            <person name="Blom J."/>
            <person name="Gessner A."/>
            <person name="Kalinowski J."/>
            <person name="Luzhetska M."/>
            <person name="Puhler A."/>
            <person name="Szczepanowski R."/>
            <person name="Bechthold A."/>
            <person name="Ruckert C."/>
        </authorList>
    </citation>
    <scope>NUCLEOTIDE SEQUENCE [LARGE SCALE GENOMIC DNA]</scope>
    <source>
        <strain evidence="10">ATCC 51144 / DSM 44229 / JCM 9112 / NBRC 15066 / NRRL 15764</strain>
    </source>
</reference>
<feature type="domain" description="Nitrite/Sulfite reductase ferredoxin-like" evidence="8">
    <location>
        <begin position="25"/>
        <end position="82"/>
    </location>
</feature>
<dbReference type="Gene3D" id="3.90.480.20">
    <property type="match status" value="1"/>
</dbReference>
<dbReference type="KEGG" id="sesp:BN6_25830"/>
<dbReference type="InterPro" id="IPR005117">
    <property type="entry name" value="NiRdtase/SiRdtase_haem-b_fer"/>
</dbReference>
<dbReference type="BioCyc" id="SESP1179773:BN6_RS12535-MONOMER"/>
<protein>
    <recommendedName>
        <fullName evidence="8">Nitrite/Sulfite reductase ferredoxin-like domain-containing protein</fullName>
    </recommendedName>
</protein>
<dbReference type="InterPro" id="IPR036136">
    <property type="entry name" value="Nit/Sulf_reduc_fer-like_dom_sf"/>
</dbReference>
<dbReference type="Gene3D" id="3.30.413.10">
    <property type="entry name" value="Sulfite Reductase Hemoprotein, domain 1"/>
    <property type="match status" value="1"/>
</dbReference>
<evidence type="ECO:0000256" key="4">
    <source>
        <dbReference type="ARBA" id="ARBA00023002"/>
    </source>
</evidence>
<evidence type="ECO:0000313" key="10">
    <source>
        <dbReference type="Proteomes" id="UP000006281"/>
    </source>
</evidence>